<proteinExistence type="predicted"/>
<accession>A0A7V8NTQ2</accession>
<reference evidence="2" key="1">
    <citation type="submission" date="2020-06" db="EMBL/GenBank/DDBJ databases">
        <title>Legume-microbial interactions unlock mineral nutrients during tropical forest succession.</title>
        <authorList>
            <person name="Epihov D.Z."/>
        </authorList>
    </citation>
    <scope>NUCLEOTIDE SEQUENCE [LARGE SCALE GENOMIC DNA]</scope>
    <source>
        <strain evidence="2">Pan2503</strain>
    </source>
</reference>
<comment type="caution">
    <text evidence="2">The sequence shown here is derived from an EMBL/GenBank/DDBJ whole genome shotgun (WGS) entry which is preliminary data.</text>
</comment>
<dbReference type="AlphaFoldDB" id="A0A7V8NTQ2"/>
<keyword evidence="1" id="KW-0812">Transmembrane</keyword>
<sequence length="86" mass="9678">LVVLVLMFPRVVLLVLFLFSTYLERAYHGLVIPLLGFLFLPLTTLAYAWMRNTHMPIEGVNLLILVVAAVIDAGGLGGGEYHRRRR</sequence>
<dbReference type="Proteomes" id="UP000567293">
    <property type="component" value="Unassembled WGS sequence"/>
</dbReference>
<feature type="transmembrane region" description="Helical" evidence="1">
    <location>
        <begin position="6"/>
        <end position="23"/>
    </location>
</feature>
<organism evidence="2 3">
    <name type="scientific">Candidatus Acidiferrum panamense</name>
    <dbReference type="NCBI Taxonomy" id="2741543"/>
    <lineage>
        <taxon>Bacteria</taxon>
        <taxon>Pseudomonadati</taxon>
        <taxon>Acidobacteriota</taxon>
        <taxon>Terriglobia</taxon>
        <taxon>Candidatus Acidiferrales</taxon>
        <taxon>Candidatus Acidiferrum</taxon>
    </lineage>
</organism>
<protein>
    <submittedName>
        <fullName evidence="2">Uncharacterized protein</fullName>
    </submittedName>
</protein>
<evidence type="ECO:0000313" key="2">
    <source>
        <dbReference type="EMBL" id="MBA0087263.1"/>
    </source>
</evidence>
<evidence type="ECO:0000313" key="3">
    <source>
        <dbReference type="Proteomes" id="UP000567293"/>
    </source>
</evidence>
<keyword evidence="3" id="KW-1185">Reference proteome</keyword>
<dbReference type="EMBL" id="JACDQQ010001915">
    <property type="protein sequence ID" value="MBA0087263.1"/>
    <property type="molecule type" value="Genomic_DNA"/>
</dbReference>
<feature type="non-terminal residue" evidence="2">
    <location>
        <position position="1"/>
    </location>
</feature>
<feature type="transmembrane region" description="Helical" evidence="1">
    <location>
        <begin position="62"/>
        <end position="81"/>
    </location>
</feature>
<gene>
    <name evidence="2" type="ORF">HRJ53_19945</name>
</gene>
<name>A0A7V8NTQ2_9BACT</name>
<feature type="transmembrane region" description="Helical" evidence="1">
    <location>
        <begin position="30"/>
        <end position="50"/>
    </location>
</feature>
<evidence type="ECO:0000256" key="1">
    <source>
        <dbReference type="SAM" id="Phobius"/>
    </source>
</evidence>
<keyword evidence="1" id="KW-1133">Transmembrane helix</keyword>
<keyword evidence="1" id="KW-0472">Membrane</keyword>